<evidence type="ECO:0000313" key="1">
    <source>
        <dbReference type="EMBL" id="ACI98293.1"/>
    </source>
</evidence>
<dbReference type="EMBL" id="CP000613">
    <property type="protein sequence ID" value="ACI98293.1"/>
    <property type="molecule type" value="Genomic_DNA"/>
</dbReference>
<sequence>MLGDDMVKAPLTEQPAGHRYPIAHRSRSVGNRIRVLGAPPCRSFR</sequence>
<dbReference type="Proteomes" id="UP000001591">
    <property type="component" value="Chromosome"/>
</dbReference>
<dbReference type="AlphaFoldDB" id="B6IS57"/>
<accession>B6IS57</accession>
<gene>
    <name evidence="1" type="ordered locus">RC1_0863</name>
</gene>
<proteinExistence type="predicted"/>
<name>B6IS57_RHOCS</name>
<dbReference type="HOGENOM" id="CLU_3204521_0_0_5"/>
<reference evidence="1 2" key="1">
    <citation type="journal article" date="2010" name="BMC Genomics">
        <title>Metabolic flexibility revealed in the genome of the cyst-forming alpha-1 proteobacterium Rhodospirillum centenum.</title>
        <authorList>
            <person name="Lu Y.K."/>
            <person name="Marden J."/>
            <person name="Han M."/>
            <person name="Swingley W.D."/>
            <person name="Mastrian S.D."/>
            <person name="Chowdhury S.R."/>
            <person name="Hao J."/>
            <person name="Helmy T."/>
            <person name="Kim S."/>
            <person name="Kurdoglu A.A."/>
            <person name="Matthies H.J."/>
            <person name="Rollo D."/>
            <person name="Stothard P."/>
            <person name="Blankenship R.E."/>
            <person name="Bauer C.E."/>
            <person name="Touchman J.W."/>
        </authorList>
    </citation>
    <scope>NUCLEOTIDE SEQUENCE [LARGE SCALE GENOMIC DNA]</scope>
    <source>
        <strain evidence="2">ATCC 51521 / SW</strain>
    </source>
</reference>
<dbReference type="KEGG" id="rce:RC1_0863"/>
<evidence type="ECO:0000313" key="2">
    <source>
        <dbReference type="Proteomes" id="UP000001591"/>
    </source>
</evidence>
<organism evidence="1 2">
    <name type="scientific">Rhodospirillum centenum (strain ATCC 51521 / SW)</name>
    <dbReference type="NCBI Taxonomy" id="414684"/>
    <lineage>
        <taxon>Bacteria</taxon>
        <taxon>Pseudomonadati</taxon>
        <taxon>Pseudomonadota</taxon>
        <taxon>Alphaproteobacteria</taxon>
        <taxon>Rhodospirillales</taxon>
        <taxon>Rhodospirillaceae</taxon>
        <taxon>Rhodospirillum</taxon>
    </lineage>
</organism>
<keyword evidence="2" id="KW-1185">Reference proteome</keyword>
<protein>
    <submittedName>
        <fullName evidence="1">Uncharacterized protein</fullName>
    </submittedName>
</protein>